<dbReference type="SUPFAM" id="SSF53448">
    <property type="entry name" value="Nucleotide-diphospho-sugar transferases"/>
    <property type="match status" value="1"/>
</dbReference>
<sequence>MYRSGGRRLLRRSSRRGHLFAFVAVATLLLIFFLMPSTAPTEITSAADQRQWPTPHPPVPTAVQAEITLSPPNGGERGEHQQPGHPTGGQEGAGREGDVQKSATNADRDADGLYQLYPQELRELEALDLFKPRAGETKVSFVRFASCLAAMLAVEPVNRTEMPRTDPANTQQLPFLVSVTAGNTQDLKAMICNLSVSYKYIVLAQTGDTPEMTPFFDLLIRVFRFTQRLVVLQFKESIGFAGALNAGLREALRHPFDEVPFVHVVHNDVRYLRTALATSITDAYLDFQRDKEVIERLEAEVKTEPNEHTPLIRRPHGLRAPLSPNNPLPQLNSKPSVLVTSALLPDRLRYMDVKQRQKQFEGHTSFVFHNSRSEYTAVYLSRLAVLTVGFFDENFYPVMFDDTDFRWRAAMLGFSEIRLADFDNDAIAFDVDCTNAKVDGEHEGPPQPTRLLPVGRAQRAVPADGKLQLSPVTKALLRECATAFNLAVQFHYMSAKWGTKNFLELAQGRTELQPYASETFSGKKHLPLDAWVVDTRRIAEVKKALRDTGAGGLEIMPYNAEVILRALE</sequence>
<evidence type="ECO:0000313" key="6">
    <source>
        <dbReference type="Proteomes" id="UP000038009"/>
    </source>
</evidence>
<dbReference type="Gene3D" id="3.90.550.10">
    <property type="entry name" value="Spore Coat Polysaccharide Biosynthesis Protein SpsA, Chain A"/>
    <property type="match status" value="1"/>
</dbReference>
<dbReference type="PANTHER" id="PTHR43179:SF12">
    <property type="entry name" value="GALACTOFURANOSYLTRANSFERASE GLFT2"/>
    <property type="match status" value="1"/>
</dbReference>
<evidence type="ECO:0000256" key="3">
    <source>
        <dbReference type="ARBA" id="ARBA00022679"/>
    </source>
</evidence>
<proteinExistence type="inferred from homology"/>
<evidence type="ECO:0000313" key="5">
    <source>
        <dbReference type="EMBL" id="KPI85055.1"/>
    </source>
</evidence>
<comment type="similarity">
    <text evidence="1">Belongs to the glycosyltransferase 2 family.</text>
</comment>
<dbReference type="Proteomes" id="UP000038009">
    <property type="component" value="Unassembled WGS sequence"/>
</dbReference>
<dbReference type="OrthoDB" id="260282at2759"/>
<gene>
    <name evidence="5" type="ORF">ABL78_5893</name>
</gene>
<evidence type="ECO:0000256" key="2">
    <source>
        <dbReference type="ARBA" id="ARBA00022676"/>
    </source>
</evidence>
<dbReference type="PANTHER" id="PTHR43179">
    <property type="entry name" value="RHAMNOSYLTRANSFERASE WBBL"/>
    <property type="match status" value="1"/>
</dbReference>
<dbReference type="InterPro" id="IPR029044">
    <property type="entry name" value="Nucleotide-diphossugar_trans"/>
</dbReference>
<evidence type="ECO:0000256" key="1">
    <source>
        <dbReference type="ARBA" id="ARBA00006739"/>
    </source>
</evidence>
<accession>A0A0N1IJD9</accession>
<name>A0A0N1IJD9_LEPSE</name>
<keyword evidence="2" id="KW-0328">Glycosyltransferase</keyword>
<dbReference type="EMBL" id="LJSK01000211">
    <property type="protein sequence ID" value="KPI85055.1"/>
    <property type="molecule type" value="Genomic_DNA"/>
</dbReference>
<protein>
    <submittedName>
        <fullName evidence="5">Galactofuranosyltransferase lpg1-like protein</fullName>
    </submittedName>
</protein>
<dbReference type="VEuPathDB" id="TriTrypDB:Lsey_0211_0100"/>
<dbReference type="OMA" id="FMFANSR"/>
<dbReference type="GO" id="GO:0016757">
    <property type="term" value="F:glycosyltransferase activity"/>
    <property type="evidence" value="ECO:0007669"/>
    <property type="project" value="UniProtKB-KW"/>
</dbReference>
<feature type="region of interest" description="Disordered" evidence="4">
    <location>
        <begin position="67"/>
        <end position="110"/>
    </location>
</feature>
<evidence type="ECO:0000256" key="4">
    <source>
        <dbReference type="SAM" id="MobiDB-lite"/>
    </source>
</evidence>
<comment type="caution">
    <text evidence="5">The sequence shown here is derived from an EMBL/GenBank/DDBJ whole genome shotgun (WGS) entry which is preliminary data.</text>
</comment>
<keyword evidence="6" id="KW-1185">Reference proteome</keyword>
<keyword evidence="3 5" id="KW-0808">Transferase</keyword>
<dbReference type="AlphaFoldDB" id="A0A0N1IJD9"/>
<organism evidence="5 6">
    <name type="scientific">Leptomonas seymouri</name>
    <dbReference type="NCBI Taxonomy" id="5684"/>
    <lineage>
        <taxon>Eukaryota</taxon>
        <taxon>Discoba</taxon>
        <taxon>Euglenozoa</taxon>
        <taxon>Kinetoplastea</taxon>
        <taxon>Metakinetoplastina</taxon>
        <taxon>Trypanosomatida</taxon>
        <taxon>Trypanosomatidae</taxon>
        <taxon>Leishmaniinae</taxon>
        <taxon>Leptomonas</taxon>
    </lineage>
</organism>
<reference evidence="5 6" key="1">
    <citation type="journal article" date="2015" name="PLoS Pathog.">
        <title>Leptomonas seymouri: Adaptations to the Dixenous Life Cycle Analyzed by Genome Sequencing, Transcriptome Profiling and Co-infection with Leishmania donovani.</title>
        <authorList>
            <person name="Kraeva N."/>
            <person name="Butenko A."/>
            <person name="Hlavacova J."/>
            <person name="Kostygov A."/>
            <person name="Myskova J."/>
            <person name="Grybchuk D."/>
            <person name="Lestinova T."/>
            <person name="Votypka J."/>
            <person name="Volf P."/>
            <person name="Opperdoes F."/>
            <person name="Flegontov P."/>
            <person name="Lukes J."/>
            <person name="Yurchenko V."/>
        </authorList>
    </citation>
    <scope>NUCLEOTIDE SEQUENCE [LARGE SCALE GENOMIC DNA]</scope>
    <source>
        <strain evidence="5 6">ATCC 30220</strain>
    </source>
</reference>